<reference evidence="4" key="1">
    <citation type="journal article" date="2019" name="Int. J. Syst. Evol. Microbiol.">
        <title>The Global Catalogue of Microorganisms (GCM) 10K type strain sequencing project: providing services to taxonomists for standard genome sequencing and annotation.</title>
        <authorList>
            <consortium name="The Broad Institute Genomics Platform"/>
            <consortium name="The Broad Institute Genome Sequencing Center for Infectious Disease"/>
            <person name="Wu L."/>
            <person name="Ma J."/>
        </authorList>
    </citation>
    <scope>NUCLEOTIDE SEQUENCE [LARGE SCALE GENOMIC DNA]</scope>
    <source>
        <strain evidence="4">JCM 4504</strain>
    </source>
</reference>
<evidence type="ECO:0000313" key="4">
    <source>
        <dbReference type="Proteomes" id="UP001596321"/>
    </source>
</evidence>
<sequence>MPTKSEETLSSPRYSPAHIRATWDGTGSVEDASRALGFSRAKGYDLIRSGQFPCRVLRIGRKTRVVTASLLRVLESGDPEYSDACTGCRTTHIPSTTRLRQPSSGLCHPPVTSTDEPQTDEP</sequence>
<comment type="caution">
    <text evidence="3">The sequence shown here is derived from an EMBL/GenBank/DDBJ whole genome shotgun (WGS) entry which is preliminary data.</text>
</comment>
<evidence type="ECO:0000313" key="3">
    <source>
        <dbReference type="EMBL" id="MFC6505418.1"/>
    </source>
</evidence>
<name>A0ABW1Y4U9_STRPL</name>
<keyword evidence="4" id="KW-1185">Reference proteome</keyword>
<feature type="compositionally biased region" description="Polar residues" evidence="1">
    <location>
        <begin position="94"/>
        <end position="104"/>
    </location>
</feature>
<evidence type="ECO:0000259" key="2">
    <source>
        <dbReference type="Pfam" id="PF12728"/>
    </source>
</evidence>
<proteinExistence type="predicted"/>
<feature type="region of interest" description="Disordered" evidence="1">
    <location>
        <begin position="94"/>
        <end position="122"/>
    </location>
</feature>
<protein>
    <submittedName>
        <fullName evidence="3">Helix-turn-helix domain-containing protein</fullName>
    </submittedName>
</protein>
<evidence type="ECO:0000256" key="1">
    <source>
        <dbReference type="SAM" id="MobiDB-lite"/>
    </source>
</evidence>
<dbReference type="InterPro" id="IPR041657">
    <property type="entry name" value="HTH_17"/>
</dbReference>
<gene>
    <name evidence="3" type="ORF">ACFQFF_29070</name>
</gene>
<dbReference type="RefSeq" id="WP_077801411.1">
    <property type="nucleotide sequence ID" value="NZ_BMUJ01000033.1"/>
</dbReference>
<organism evidence="3 4">
    <name type="scientific">Streptomyces plicatus</name>
    <dbReference type="NCBI Taxonomy" id="1922"/>
    <lineage>
        <taxon>Bacteria</taxon>
        <taxon>Bacillati</taxon>
        <taxon>Actinomycetota</taxon>
        <taxon>Actinomycetes</taxon>
        <taxon>Kitasatosporales</taxon>
        <taxon>Streptomycetaceae</taxon>
        <taxon>Streptomyces</taxon>
        <taxon>Streptomyces rochei group</taxon>
    </lineage>
</organism>
<dbReference type="Pfam" id="PF12728">
    <property type="entry name" value="HTH_17"/>
    <property type="match status" value="1"/>
</dbReference>
<dbReference type="EMBL" id="JBHSUW010000001">
    <property type="protein sequence ID" value="MFC6505418.1"/>
    <property type="molecule type" value="Genomic_DNA"/>
</dbReference>
<feature type="domain" description="Helix-turn-helix" evidence="2">
    <location>
        <begin position="28"/>
        <end position="76"/>
    </location>
</feature>
<dbReference type="Proteomes" id="UP001596321">
    <property type="component" value="Unassembled WGS sequence"/>
</dbReference>
<accession>A0ABW1Y4U9</accession>